<sequence>MLDFFTCIYFIIFLYFSYKYYKEISFFNIKNCRNKKILTFGEVMSQEKIDALIRLKRLARRTSMFRKFRLKRRYSMSPPFNLVYLQLLNQMIREAAANVDFGIMKSNLHSSIINGNMWSSLEKERFFKSLSRRSRHNPEDIARDVGSKSVMQVIGYMNILEEESRMLRLFSKRHGEVVNLRHIPAAMEMSDEWVNFEEQEAKRIQEWTDKLQERQERVIWGPEWSFLENKKSNEIEMTWNFVNESFSSIQESLFEVSPEIFFLRPKSFIELSEKLFLNKDIDSSRKIVLYRTTLTHMYELARRLTKRLVQAAHFVALSRLRAESSSNFHSQYLVRSKDVQMAVRILGLDRNSHRYWLTLPRRIKMTVLDKNGQELGLDEVEHKLSKMPLNIIRKSGKIHFSYDSFFSVKDKHIDSENSVIMSSMSDDFQSIDNENSAEDLCVSEPLFLNSVQKNDFFDYDSDNLFLSTSENSDDEINENVLVNSEDEFLDALDSKRSIINERKLWRKLSHCCKFRKIDVPSLSYQSNHLEKSEIILPESIRTPYMNIKGIHENRVSTFDLQPFVFNTNEYGLKNELNVFSFQ</sequence>
<name>A0ACB7CB64_9ASCO</name>
<comment type="caution">
    <text evidence="1">The sequence shown here is derived from an EMBL/GenBank/DDBJ whole genome shotgun (WGS) entry which is preliminary data.</text>
</comment>
<protein>
    <submittedName>
        <fullName evidence="1">Uncharacterized protein</fullName>
    </submittedName>
</protein>
<organism evidence="1 2">
    <name type="scientific">Pneumocystis oryctolagi</name>
    <dbReference type="NCBI Taxonomy" id="42067"/>
    <lineage>
        <taxon>Eukaryota</taxon>
        <taxon>Fungi</taxon>
        <taxon>Dikarya</taxon>
        <taxon>Ascomycota</taxon>
        <taxon>Taphrinomycotina</taxon>
        <taxon>Pneumocystomycetes</taxon>
        <taxon>Pneumocystaceae</taxon>
        <taxon>Pneumocystis</taxon>
    </lineage>
</organism>
<proteinExistence type="predicted"/>
<evidence type="ECO:0000313" key="2">
    <source>
        <dbReference type="Proteomes" id="UP000768646"/>
    </source>
</evidence>
<accession>A0ACB7CB64</accession>
<evidence type="ECO:0000313" key="1">
    <source>
        <dbReference type="EMBL" id="KAG4304981.1"/>
    </source>
</evidence>
<gene>
    <name evidence="1" type="ORF">PORY_001656</name>
</gene>
<dbReference type="Proteomes" id="UP000768646">
    <property type="component" value="Unassembled WGS sequence"/>
</dbReference>
<keyword evidence="2" id="KW-1185">Reference proteome</keyword>
<dbReference type="EMBL" id="JABTEG010000005">
    <property type="protein sequence ID" value="KAG4304981.1"/>
    <property type="molecule type" value="Genomic_DNA"/>
</dbReference>
<reference evidence="1 2" key="1">
    <citation type="journal article" date="2021" name="Commun. Biol.">
        <title>Genomic insights into the host specific adaptation of the Pneumocystis genus.</title>
        <authorList>
            <person name="Cisse O.H."/>
            <person name="Ma L."/>
            <person name="Dekker J.P."/>
            <person name="Khil P.P."/>
            <person name="Youn J.-H."/>
            <person name="Brenchley J.M."/>
            <person name="Blair R."/>
            <person name="Pahar B."/>
            <person name="Chabe M."/>
            <person name="Van Rompay K.K.A."/>
            <person name="Keesler R."/>
            <person name="Sukura A."/>
            <person name="Hirsch V."/>
            <person name="Kutty G."/>
            <person name="Liu Y."/>
            <person name="Peng L."/>
            <person name="Chen J."/>
            <person name="Song J."/>
            <person name="Weissenbacher-Lang C."/>
            <person name="Xu J."/>
            <person name="Upham N.S."/>
            <person name="Stajich J.E."/>
            <person name="Cuomo C.A."/>
            <person name="Cushion M.T."/>
            <person name="Kovacs J.A."/>
        </authorList>
    </citation>
    <scope>NUCLEOTIDE SEQUENCE [LARGE SCALE GENOMIC DNA]</scope>
    <source>
        <strain evidence="1 2">RABM</strain>
    </source>
</reference>